<organism evidence="11 12">
    <name type="scientific">Pontibacillus yanchengensis Y32</name>
    <dbReference type="NCBI Taxonomy" id="1385514"/>
    <lineage>
        <taxon>Bacteria</taxon>
        <taxon>Bacillati</taxon>
        <taxon>Bacillota</taxon>
        <taxon>Bacilli</taxon>
        <taxon>Bacillales</taxon>
        <taxon>Bacillaceae</taxon>
        <taxon>Pontibacillus</taxon>
    </lineage>
</organism>
<dbReference type="SUPFAM" id="SSF58104">
    <property type="entry name" value="Methyl-accepting chemotaxis protein (MCP) signaling domain"/>
    <property type="match status" value="1"/>
</dbReference>
<feature type="domain" description="HAMP" evidence="10">
    <location>
        <begin position="191"/>
        <end position="246"/>
    </location>
</feature>
<dbReference type="PANTHER" id="PTHR32089:SF112">
    <property type="entry name" value="LYSOZYME-LIKE PROTEIN-RELATED"/>
    <property type="match status" value="1"/>
</dbReference>
<dbReference type="PROSITE" id="PS50885">
    <property type="entry name" value="HAMP"/>
    <property type="match status" value="1"/>
</dbReference>
<evidence type="ECO:0000259" key="9">
    <source>
        <dbReference type="PROSITE" id="PS50111"/>
    </source>
</evidence>
<dbReference type="Gene3D" id="1.10.287.950">
    <property type="entry name" value="Methyl-accepting chemotaxis protein"/>
    <property type="match status" value="1"/>
</dbReference>
<comment type="similarity">
    <text evidence="5">Belongs to the methyl-accepting chemotaxis (MCP) protein family.</text>
</comment>
<evidence type="ECO:0000256" key="4">
    <source>
        <dbReference type="ARBA" id="ARBA00023224"/>
    </source>
</evidence>
<dbReference type="AlphaFoldDB" id="A0A0A2T5J0"/>
<dbReference type="STRING" id="1385514.N782_21915"/>
<dbReference type="InterPro" id="IPR003660">
    <property type="entry name" value="HAMP_dom"/>
</dbReference>
<dbReference type="Pfam" id="PF00672">
    <property type="entry name" value="HAMP"/>
    <property type="match status" value="1"/>
</dbReference>
<evidence type="ECO:0000256" key="8">
    <source>
        <dbReference type="SAM" id="Phobius"/>
    </source>
</evidence>
<keyword evidence="12" id="KW-1185">Reference proteome</keyword>
<evidence type="ECO:0000259" key="10">
    <source>
        <dbReference type="PROSITE" id="PS50885"/>
    </source>
</evidence>
<evidence type="ECO:0000256" key="2">
    <source>
        <dbReference type="ARBA" id="ARBA00022475"/>
    </source>
</evidence>
<evidence type="ECO:0000256" key="5">
    <source>
        <dbReference type="ARBA" id="ARBA00029447"/>
    </source>
</evidence>
<dbReference type="RefSeq" id="WP_036823977.1">
    <property type="nucleotide sequence ID" value="NZ_AVBF01000086.1"/>
</dbReference>
<evidence type="ECO:0000256" key="1">
    <source>
        <dbReference type="ARBA" id="ARBA00004236"/>
    </source>
</evidence>
<feature type="compositionally biased region" description="Low complexity" evidence="7">
    <location>
        <begin position="505"/>
        <end position="519"/>
    </location>
</feature>
<dbReference type="GO" id="GO:0007165">
    <property type="term" value="P:signal transduction"/>
    <property type="evidence" value="ECO:0007669"/>
    <property type="project" value="UniProtKB-KW"/>
</dbReference>
<dbReference type="PROSITE" id="PS50111">
    <property type="entry name" value="CHEMOTAXIS_TRANSDUC_2"/>
    <property type="match status" value="1"/>
</dbReference>
<dbReference type="EMBL" id="AVBF01000086">
    <property type="protein sequence ID" value="KGP71067.1"/>
    <property type="molecule type" value="Genomic_DNA"/>
</dbReference>
<feature type="transmembrane region" description="Helical" evidence="8">
    <location>
        <begin position="167"/>
        <end position="187"/>
    </location>
</feature>
<keyword evidence="3 8" id="KW-0472">Membrane</keyword>
<evidence type="ECO:0000313" key="12">
    <source>
        <dbReference type="Proteomes" id="UP000030147"/>
    </source>
</evidence>
<evidence type="ECO:0000256" key="7">
    <source>
        <dbReference type="SAM" id="MobiDB-lite"/>
    </source>
</evidence>
<dbReference type="OrthoDB" id="9804712at2"/>
<dbReference type="InterPro" id="IPR004089">
    <property type="entry name" value="MCPsignal_dom"/>
</dbReference>
<evidence type="ECO:0000256" key="6">
    <source>
        <dbReference type="PROSITE-ProRule" id="PRU00284"/>
    </source>
</evidence>
<dbReference type="SMART" id="SM00304">
    <property type="entry name" value="HAMP"/>
    <property type="match status" value="1"/>
</dbReference>
<name>A0A0A2T5J0_9BACI</name>
<dbReference type="PANTHER" id="PTHR32089">
    <property type="entry name" value="METHYL-ACCEPTING CHEMOTAXIS PROTEIN MCPB"/>
    <property type="match status" value="1"/>
</dbReference>
<comment type="caution">
    <text evidence="11">The sequence shown here is derived from an EMBL/GenBank/DDBJ whole genome shotgun (WGS) entry which is preliminary data.</text>
</comment>
<comment type="subcellular location">
    <subcellularLocation>
        <location evidence="1">Cell membrane</location>
    </subcellularLocation>
</comment>
<proteinExistence type="inferred from homology"/>
<dbReference type="GO" id="GO:0005886">
    <property type="term" value="C:plasma membrane"/>
    <property type="evidence" value="ECO:0007669"/>
    <property type="project" value="UniProtKB-SubCell"/>
</dbReference>
<evidence type="ECO:0000313" key="11">
    <source>
        <dbReference type="EMBL" id="KGP71067.1"/>
    </source>
</evidence>
<keyword evidence="2" id="KW-1003">Cell membrane</keyword>
<feature type="transmembrane region" description="Helical" evidence="8">
    <location>
        <begin position="6"/>
        <end position="26"/>
    </location>
</feature>
<dbReference type="Proteomes" id="UP000030147">
    <property type="component" value="Unassembled WGS sequence"/>
</dbReference>
<keyword evidence="8" id="KW-0812">Transmembrane</keyword>
<dbReference type="SMART" id="SM00283">
    <property type="entry name" value="MA"/>
    <property type="match status" value="1"/>
</dbReference>
<keyword evidence="8" id="KW-1133">Transmembrane helix</keyword>
<dbReference type="Pfam" id="PF00015">
    <property type="entry name" value="MCPsignal"/>
    <property type="match status" value="1"/>
</dbReference>
<dbReference type="Gene3D" id="6.10.340.10">
    <property type="match status" value="1"/>
</dbReference>
<dbReference type="CDD" id="cd06225">
    <property type="entry name" value="HAMP"/>
    <property type="match status" value="1"/>
</dbReference>
<gene>
    <name evidence="11" type="ORF">N782_21915</name>
</gene>
<reference evidence="11 12" key="1">
    <citation type="journal article" date="2015" name="Stand. Genomic Sci.">
        <title>High quality draft genome sequence of the moderately halophilic bacterium Pontibacillus yanchengensis Y32(T) and comparison among Pontibacillus genomes.</title>
        <authorList>
            <person name="Huang J."/>
            <person name="Qiao Z.X."/>
            <person name="Tang J.W."/>
            <person name="Wang G."/>
        </authorList>
    </citation>
    <scope>NUCLEOTIDE SEQUENCE [LARGE SCALE GENOMIC DNA]</scope>
    <source>
        <strain evidence="11 12">Y32</strain>
    </source>
</reference>
<sequence>MSIKKRILLLSSIPLVISLALIGFIISQMIGLQQSSNQDVEILLDAKQLDGEIITTQQTLSNYASNPSERNKSEAVTQLETVNETINTLGEKLKTEEQALWLNKAKGKFEELRSTTETAFSENDTNEVKRQSARSTGILNDVYMLNLSAQQWYDTKMAQQKQQIQQLVLFTAIAAVVLIVISVMSSWRLAAKTANPIKELSKKAEQVSNGDLTVEIDSTDNNRKDEVAQLTVAFKHMVDNLKETIYSIEQMGKEVNQFSQDLSQEIGMLTESTRQVASSTDEMAQGSQSISSDVQEASTIIDDMHNSFQSNVEDSKQAREQGNVALTSIQEGQHSLQQQRSILDDSIQSTKSIESSVKNFVEYTDEIENTAQLVNDIAEQTNLLALNAAIEAARAGEHGKGFAVVAEEVRKLADQSRSATEQIFEMVKQIQTGIGSIEDVTQQSITHSENQEQSMEQTELAFSTIHQNVSAMNEQLQKVVAGVEKSNDMSEHVAASMQNISAVTEETAAGTEEISASTEEQQRSFQTVEDQVQNLKNMITSLDDQIKQFKL</sequence>
<feature type="domain" description="Methyl-accepting transducer" evidence="9">
    <location>
        <begin position="265"/>
        <end position="522"/>
    </location>
</feature>
<dbReference type="eggNOG" id="COG0840">
    <property type="taxonomic scope" value="Bacteria"/>
</dbReference>
<keyword evidence="4 6" id="KW-0807">Transducer</keyword>
<accession>A0A0A2T5J0</accession>
<evidence type="ECO:0000256" key="3">
    <source>
        <dbReference type="ARBA" id="ARBA00023136"/>
    </source>
</evidence>
<feature type="region of interest" description="Disordered" evidence="7">
    <location>
        <begin position="505"/>
        <end position="525"/>
    </location>
</feature>
<protein>
    <submittedName>
        <fullName evidence="11">Chemotaxis protein</fullName>
    </submittedName>
</protein>